<evidence type="ECO:0000256" key="1">
    <source>
        <dbReference type="ARBA" id="ARBA00023015"/>
    </source>
</evidence>
<keyword evidence="2" id="KW-0238">DNA-binding</keyword>
<keyword evidence="3" id="KW-0804">Transcription</keyword>
<dbReference type="PROSITE" id="PS51118">
    <property type="entry name" value="HTH_HXLR"/>
    <property type="match status" value="1"/>
</dbReference>
<protein>
    <recommendedName>
        <fullName evidence="4">HTH hxlR-type domain-containing protein</fullName>
    </recommendedName>
</protein>
<proteinExistence type="predicted"/>
<accession>A0ABP8BUF2</accession>
<dbReference type="Gene3D" id="1.10.10.10">
    <property type="entry name" value="Winged helix-like DNA-binding domain superfamily/Winged helix DNA-binding domain"/>
    <property type="match status" value="1"/>
</dbReference>
<evidence type="ECO:0000256" key="2">
    <source>
        <dbReference type="ARBA" id="ARBA00023125"/>
    </source>
</evidence>
<feature type="domain" description="HTH hxlR-type" evidence="4">
    <location>
        <begin position="1"/>
        <end position="61"/>
    </location>
</feature>
<dbReference type="PANTHER" id="PTHR33204:SF18">
    <property type="entry name" value="TRANSCRIPTIONAL REGULATORY PROTEIN"/>
    <property type="match status" value="1"/>
</dbReference>
<dbReference type="SUPFAM" id="SSF46785">
    <property type="entry name" value="Winged helix' DNA-binding domain"/>
    <property type="match status" value="1"/>
</dbReference>
<dbReference type="RefSeq" id="WP_344890906.1">
    <property type="nucleotide sequence ID" value="NZ_BAABAS010000004.1"/>
</dbReference>
<evidence type="ECO:0000313" key="6">
    <source>
        <dbReference type="Proteomes" id="UP001501710"/>
    </source>
</evidence>
<evidence type="ECO:0000313" key="5">
    <source>
        <dbReference type="EMBL" id="GAA4226455.1"/>
    </source>
</evidence>
<dbReference type="InterPro" id="IPR036390">
    <property type="entry name" value="WH_DNA-bd_sf"/>
</dbReference>
<dbReference type="EMBL" id="BAABAS010000004">
    <property type="protein sequence ID" value="GAA4226455.1"/>
    <property type="molecule type" value="Genomic_DNA"/>
</dbReference>
<dbReference type="InterPro" id="IPR002577">
    <property type="entry name" value="HTH_HxlR"/>
</dbReference>
<evidence type="ECO:0000259" key="4">
    <source>
        <dbReference type="PROSITE" id="PS51118"/>
    </source>
</evidence>
<keyword evidence="1" id="KW-0805">Transcription regulation</keyword>
<dbReference type="PANTHER" id="PTHR33204">
    <property type="entry name" value="TRANSCRIPTIONAL REGULATOR, MARR FAMILY"/>
    <property type="match status" value="1"/>
</dbReference>
<evidence type="ECO:0000256" key="3">
    <source>
        <dbReference type="ARBA" id="ARBA00023163"/>
    </source>
</evidence>
<reference evidence="6" key="1">
    <citation type="journal article" date="2019" name="Int. J. Syst. Evol. Microbiol.">
        <title>The Global Catalogue of Microorganisms (GCM) 10K type strain sequencing project: providing services to taxonomists for standard genome sequencing and annotation.</title>
        <authorList>
            <consortium name="The Broad Institute Genomics Platform"/>
            <consortium name="The Broad Institute Genome Sequencing Center for Infectious Disease"/>
            <person name="Wu L."/>
            <person name="Ma J."/>
        </authorList>
    </citation>
    <scope>NUCLEOTIDE SEQUENCE [LARGE SCALE GENOMIC DNA]</scope>
    <source>
        <strain evidence="6">JCM 17440</strain>
    </source>
</reference>
<dbReference type="InterPro" id="IPR036388">
    <property type="entry name" value="WH-like_DNA-bd_sf"/>
</dbReference>
<organism evidence="5 6">
    <name type="scientific">Actinomadura meridiana</name>
    <dbReference type="NCBI Taxonomy" id="559626"/>
    <lineage>
        <taxon>Bacteria</taxon>
        <taxon>Bacillati</taxon>
        <taxon>Actinomycetota</taxon>
        <taxon>Actinomycetes</taxon>
        <taxon>Streptosporangiales</taxon>
        <taxon>Thermomonosporaceae</taxon>
        <taxon>Actinomadura</taxon>
    </lineage>
</organism>
<gene>
    <name evidence="5" type="ORF">GCM10022254_11540</name>
</gene>
<keyword evidence="6" id="KW-1185">Reference proteome</keyword>
<comment type="caution">
    <text evidence="5">The sequence shown here is derived from an EMBL/GenBank/DDBJ whole genome shotgun (WGS) entry which is preliminary data.</text>
</comment>
<sequence>MTHKLLSQRLKDLEADGLIERSVEPTTPVRIDYRLTEKGAALGKVLLDLNQWALEWIDLPAEP</sequence>
<name>A0ABP8BUF2_9ACTN</name>
<dbReference type="Pfam" id="PF01638">
    <property type="entry name" value="HxlR"/>
    <property type="match status" value="1"/>
</dbReference>
<dbReference type="Proteomes" id="UP001501710">
    <property type="component" value="Unassembled WGS sequence"/>
</dbReference>